<evidence type="ECO:0000313" key="2">
    <source>
        <dbReference type="Proteomes" id="UP001386955"/>
    </source>
</evidence>
<keyword evidence="2" id="KW-1185">Reference proteome</keyword>
<name>A0AAN9NMC7_PSOTE</name>
<accession>A0AAN9NMC7</accession>
<gene>
    <name evidence="1" type="ORF">VNO78_35275</name>
</gene>
<sequence length="336" mass="37433">MQDELNGKRKVEVDLLCDRCGMEPESTIHVLKGCPWASGIWLLCPLALHTQQMQALNFSDWVKEMGKCLDEEQLELMLVVAWLYGVIEICCCSRTYRTILWMCKGLAACFIPPFLPSPVPRAIDLDELAVAVGALLFSKARNFLSFISHTRISQALPRYRAKDRSDSTRVKFLTYPSSQGRLEVACIVPLSDTLLGRRNSYLGRLAIQLNREPSSHYFFVSEVSIGYAKEGECATSDIAVVDERAVVYAKASVTNDPIYLWEPPLLLVDGDAHLGKTDEREPALRDWHRPVGPLRWQLAAGTGPATRVVHRAAVFPSQAEKTSKESLSMALPGNPS</sequence>
<dbReference type="EMBL" id="JAYMYS010000040">
    <property type="protein sequence ID" value="KAK7375959.1"/>
    <property type="molecule type" value="Genomic_DNA"/>
</dbReference>
<protein>
    <recommendedName>
        <fullName evidence="3">Reverse transcriptase zinc-binding domain-containing protein</fullName>
    </recommendedName>
</protein>
<dbReference type="AlphaFoldDB" id="A0AAN9NMC7"/>
<evidence type="ECO:0000313" key="1">
    <source>
        <dbReference type="EMBL" id="KAK7375959.1"/>
    </source>
</evidence>
<dbReference type="Proteomes" id="UP001386955">
    <property type="component" value="Unassembled WGS sequence"/>
</dbReference>
<comment type="caution">
    <text evidence="1">The sequence shown here is derived from an EMBL/GenBank/DDBJ whole genome shotgun (WGS) entry which is preliminary data.</text>
</comment>
<organism evidence="1 2">
    <name type="scientific">Psophocarpus tetragonolobus</name>
    <name type="common">Winged bean</name>
    <name type="synonym">Dolichos tetragonolobus</name>
    <dbReference type="NCBI Taxonomy" id="3891"/>
    <lineage>
        <taxon>Eukaryota</taxon>
        <taxon>Viridiplantae</taxon>
        <taxon>Streptophyta</taxon>
        <taxon>Embryophyta</taxon>
        <taxon>Tracheophyta</taxon>
        <taxon>Spermatophyta</taxon>
        <taxon>Magnoliopsida</taxon>
        <taxon>eudicotyledons</taxon>
        <taxon>Gunneridae</taxon>
        <taxon>Pentapetalae</taxon>
        <taxon>rosids</taxon>
        <taxon>fabids</taxon>
        <taxon>Fabales</taxon>
        <taxon>Fabaceae</taxon>
        <taxon>Papilionoideae</taxon>
        <taxon>50 kb inversion clade</taxon>
        <taxon>NPAAA clade</taxon>
        <taxon>indigoferoid/millettioid clade</taxon>
        <taxon>Phaseoleae</taxon>
        <taxon>Psophocarpus</taxon>
    </lineage>
</organism>
<evidence type="ECO:0008006" key="3">
    <source>
        <dbReference type="Google" id="ProtNLM"/>
    </source>
</evidence>
<proteinExistence type="predicted"/>
<reference evidence="1 2" key="1">
    <citation type="submission" date="2024-01" db="EMBL/GenBank/DDBJ databases">
        <title>The genomes of 5 underutilized Papilionoideae crops provide insights into root nodulation and disease resistanc.</title>
        <authorList>
            <person name="Jiang F."/>
        </authorList>
    </citation>
    <scope>NUCLEOTIDE SEQUENCE [LARGE SCALE GENOMIC DNA]</scope>
    <source>
        <strain evidence="1">DUOXIRENSHENG_FW03</strain>
        <tissue evidence="1">Leaves</tissue>
    </source>
</reference>